<proteinExistence type="predicted"/>
<dbReference type="EMBL" id="CAJPIZ010026411">
    <property type="protein sequence ID" value="CAG2119013.1"/>
    <property type="molecule type" value="Genomic_DNA"/>
</dbReference>
<evidence type="ECO:0000313" key="2">
    <source>
        <dbReference type="Proteomes" id="UP000759131"/>
    </source>
</evidence>
<organism evidence="1">
    <name type="scientific">Medioppia subpectinata</name>
    <dbReference type="NCBI Taxonomy" id="1979941"/>
    <lineage>
        <taxon>Eukaryota</taxon>
        <taxon>Metazoa</taxon>
        <taxon>Ecdysozoa</taxon>
        <taxon>Arthropoda</taxon>
        <taxon>Chelicerata</taxon>
        <taxon>Arachnida</taxon>
        <taxon>Acari</taxon>
        <taxon>Acariformes</taxon>
        <taxon>Sarcoptiformes</taxon>
        <taxon>Oribatida</taxon>
        <taxon>Brachypylina</taxon>
        <taxon>Oppioidea</taxon>
        <taxon>Oppiidae</taxon>
        <taxon>Medioppia</taxon>
    </lineage>
</organism>
<dbReference type="EMBL" id="OC880986">
    <property type="protein sequence ID" value="CAD7642040.1"/>
    <property type="molecule type" value="Genomic_DNA"/>
</dbReference>
<dbReference type="Gene3D" id="3.80.10.10">
    <property type="entry name" value="Ribonuclease Inhibitor"/>
    <property type="match status" value="1"/>
</dbReference>
<gene>
    <name evidence="1" type="ORF">OSB1V03_LOCUS18963</name>
</gene>
<dbReference type="InterPro" id="IPR032675">
    <property type="entry name" value="LRR_dom_sf"/>
</dbReference>
<protein>
    <submittedName>
        <fullName evidence="1">Uncharacterized protein</fullName>
    </submittedName>
</protein>
<dbReference type="Proteomes" id="UP000759131">
    <property type="component" value="Unassembled WGS sequence"/>
</dbReference>
<accession>A0A7R9LI25</accession>
<dbReference type="AlphaFoldDB" id="A0A7R9LI25"/>
<dbReference type="SUPFAM" id="SSF52047">
    <property type="entry name" value="RNI-like"/>
    <property type="match status" value="1"/>
</dbReference>
<name>A0A7R9LI25_9ACAR</name>
<keyword evidence="2" id="KW-1185">Reference proteome</keyword>
<reference evidence="1" key="1">
    <citation type="submission" date="2020-11" db="EMBL/GenBank/DDBJ databases">
        <authorList>
            <person name="Tran Van P."/>
        </authorList>
    </citation>
    <scope>NUCLEOTIDE SEQUENCE</scope>
</reference>
<sequence>MALRSFRAELWAKNCPQLTSLSLELMNHIQMASQPVLLNIESLISECFRFLPKCVICENDELATLPEPIDLGSLESLKAMKQLTSMKIVYKNLNNNCLQDIHEYCPQLNRLVLKTQQKLSNKALNSLSKLKVIKVVEIYSTPYDMTDISDTGICDLIDNCPDLRVLTLKCGTTVTDTTFDALKSRVNRWPHRLFVFGYCWQRTEGQSSQLGQESDHLSKAEIIWPQLQSLPNNLIIYNREYFTGRCGTMSQFEQNRYYDQFTTNKWRDENDQGELKM</sequence>
<evidence type="ECO:0000313" key="1">
    <source>
        <dbReference type="EMBL" id="CAD7642040.1"/>
    </source>
</evidence>